<proteinExistence type="predicted"/>
<dbReference type="GeneID" id="40067038"/>
<dbReference type="Gene3D" id="3.90.75.20">
    <property type="match status" value="1"/>
</dbReference>
<dbReference type="EMBL" id="JN412590">
    <property type="protein sequence ID" value="AEL98055.1"/>
    <property type="molecule type" value="Genomic_DNA"/>
</dbReference>
<accession>G1JWQ7</accession>
<dbReference type="RefSeq" id="YP_009591577.1">
    <property type="nucleotide sequence ID" value="NC_041850.1"/>
</dbReference>
<feature type="domain" description="NUMOD4" evidence="1">
    <location>
        <begin position="6"/>
        <end position="62"/>
    </location>
</feature>
<dbReference type="Proteomes" id="UP000000698">
    <property type="component" value="Segment"/>
</dbReference>
<dbReference type="SUPFAM" id="SSF54060">
    <property type="entry name" value="His-Me finger endonucleases"/>
    <property type="match status" value="1"/>
</dbReference>
<keyword evidence="3" id="KW-1185">Reference proteome</keyword>
<reference evidence="2 3" key="1">
    <citation type="journal article" date="2012" name="J. Virol.">
        <title>Complete Genome Sequences of 138 Mycobacteriophages.</title>
        <authorList>
            <consortium name="the Science Education Alliance Phage Hunters Advancing Genomics and Evolutionary Science Program"/>
            <consortium name="the KwaZulu-Natal Research Institute for Tuberculosis and HIV Mycobacterial Genetics Course Students"/>
            <consortium name="the Phage Hunters Integrating Research and Education Program"/>
            <person name="Hatfull G.F."/>
        </authorList>
    </citation>
    <scope>NUCLEOTIDE SEQUENCE [LARGE SCALE GENOMIC DNA]</scope>
</reference>
<protein>
    <recommendedName>
        <fullName evidence="1">NUMOD4 domain-containing protein</fullName>
    </recommendedName>
</protein>
<dbReference type="InterPro" id="IPR044925">
    <property type="entry name" value="His-Me_finger_sf"/>
</dbReference>
<evidence type="ECO:0000259" key="1">
    <source>
        <dbReference type="Pfam" id="PF07463"/>
    </source>
</evidence>
<dbReference type="InterPro" id="IPR010902">
    <property type="entry name" value="NUMOD4"/>
</dbReference>
<gene>
    <name evidence="2" type="primary">37</name>
    <name evidence="2" type="ORF">EUREKA_37</name>
</gene>
<evidence type="ECO:0000313" key="3">
    <source>
        <dbReference type="Proteomes" id="UP000000698"/>
    </source>
</evidence>
<evidence type="ECO:0000313" key="2">
    <source>
        <dbReference type="EMBL" id="AEL98055.1"/>
    </source>
</evidence>
<dbReference type="GO" id="GO:0016788">
    <property type="term" value="F:hydrolase activity, acting on ester bonds"/>
    <property type="evidence" value="ECO:0007669"/>
    <property type="project" value="InterPro"/>
</dbReference>
<dbReference type="Pfam" id="PF07463">
    <property type="entry name" value="NUMOD4"/>
    <property type="match status" value="1"/>
</dbReference>
<organism evidence="2 3">
    <name type="scientific">Mycobacterium phage Eureka</name>
    <dbReference type="NCBI Taxonomy" id="2922993"/>
    <lineage>
        <taxon>Viruses</taxon>
        <taxon>Duplodnaviria</taxon>
        <taxon>Heunggongvirae</taxon>
        <taxon>Uroviricota</taxon>
        <taxon>Caudoviricetes</taxon>
        <taxon>Kostyavirus</taxon>
        <taxon>Kostyavirus eureka</taxon>
    </lineage>
</organism>
<sequence>MCAETETWAPIPGWEDLYLVSSRGRVKSLDRVTKFSDGRTRSFKGRILKPIRQRNGYLSVTLIRGSERVPIGIHRLCLLTFVGAPPDEASLALHGDGDPTHNHLSNLRWGNATQNALDSVVHGTNHNARKTHCPRRHEYTPENTYRGKGGRRCRTCVLGARRKKVS</sequence>
<name>G1JWQ7_9CAUD</name>